<feature type="chain" id="PRO_5045260386" evidence="5">
    <location>
        <begin position="33"/>
        <end position="322"/>
    </location>
</feature>
<dbReference type="InterPro" id="IPR024079">
    <property type="entry name" value="MetalloPept_cat_dom_sf"/>
</dbReference>
<dbReference type="InterPro" id="IPR001818">
    <property type="entry name" value="Pept_M10_metallopeptidase"/>
</dbReference>
<keyword evidence="5" id="KW-0732">Signal</keyword>
<evidence type="ECO:0000313" key="8">
    <source>
        <dbReference type="Proteomes" id="UP001596098"/>
    </source>
</evidence>
<gene>
    <name evidence="7" type="ORF">ACFPWU_11160</name>
</gene>
<evidence type="ECO:0000259" key="6">
    <source>
        <dbReference type="Pfam" id="PF00413"/>
    </source>
</evidence>
<evidence type="ECO:0000256" key="3">
    <source>
        <dbReference type="ARBA" id="ARBA00022801"/>
    </source>
</evidence>
<feature type="domain" description="Peptidase M10 metallopeptidase" evidence="6">
    <location>
        <begin position="182"/>
        <end position="290"/>
    </location>
</feature>
<keyword evidence="2" id="KW-0479">Metal-binding</keyword>
<keyword evidence="3 7" id="KW-0378">Hydrolase</keyword>
<keyword evidence="1" id="KW-0645">Protease</keyword>
<organism evidence="7 8">
    <name type="scientific">Nocardioides yefusunii</name>
    <dbReference type="NCBI Taxonomy" id="2500546"/>
    <lineage>
        <taxon>Bacteria</taxon>
        <taxon>Bacillati</taxon>
        <taxon>Actinomycetota</taxon>
        <taxon>Actinomycetes</taxon>
        <taxon>Propionibacteriales</taxon>
        <taxon>Nocardioidaceae</taxon>
        <taxon>Nocardioides</taxon>
    </lineage>
</organism>
<comment type="caution">
    <text evidence="7">The sequence shown here is derived from an EMBL/GenBank/DDBJ whole genome shotgun (WGS) entry which is preliminary data.</text>
</comment>
<keyword evidence="7" id="KW-0482">Metalloprotease</keyword>
<feature type="signal peptide" evidence="5">
    <location>
        <begin position="1"/>
        <end position="32"/>
    </location>
</feature>
<dbReference type="EC" id="3.4.24.-" evidence="7"/>
<keyword evidence="8" id="KW-1185">Reference proteome</keyword>
<reference evidence="8" key="1">
    <citation type="journal article" date="2019" name="Int. J. Syst. Evol. Microbiol.">
        <title>The Global Catalogue of Microorganisms (GCM) 10K type strain sequencing project: providing services to taxonomists for standard genome sequencing and annotation.</title>
        <authorList>
            <consortium name="The Broad Institute Genomics Platform"/>
            <consortium name="The Broad Institute Genome Sequencing Center for Infectious Disease"/>
            <person name="Wu L."/>
            <person name="Ma J."/>
        </authorList>
    </citation>
    <scope>NUCLEOTIDE SEQUENCE [LARGE SCALE GENOMIC DNA]</scope>
    <source>
        <strain evidence="8">DFY28</strain>
    </source>
</reference>
<sequence length="322" mass="34566">MPLRPVRSALAGSAALATSVACLALAPAPALGAGTTSSRATASTVSVKLDRATAKIGTKVVLRGSVKGASKAKRKVSLQTRDAKGRWRTLESRRTKADGSFAFPTPTWNRTHPLRVRAAAAGKVKVGTSKVVKLKRTIPATTGGSAKAWTPLFDGMVARWNPCAPITVRADKTNAPSWFVKELKSVLAENSLYTGLTFDFEGTGARKDSDIYVQWRTAKKIPSLAGDTSGVTRTGVTRQGELVTARISLDLADYFYGRTFWRSVMRHELAHAVGLDHVKDSKQRMYAYTIVDAPNAKRWSKTWGAGDVAGLKRVGATYGCIG</sequence>
<dbReference type="RefSeq" id="WP_128221600.1">
    <property type="nucleotide sequence ID" value="NZ_CP034929.1"/>
</dbReference>
<name>A0ABW1R0T0_9ACTN</name>
<dbReference type="SUPFAM" id="SSF55486">
    <property type="entry name" value="Metalloproteases ('zincins'), catalytic domain"/>
    <property type="match status" value="1"/>
</dbReference>
<protein>
    <submittedName>
        <fullName evidence="7">Matrixin family metalloprotease</fullName>
        <ecNumber evidence="7">3.4.24.-</ecNumber>
    </submittedName>
</protein>
<proteinExistence type="predicted"/>
<dbReference type="EMBL" id="JBHSQI010000005">
    <property type="protein sequence ID" value="MFC6154215.1"/>
    <property type="molecule type" value="Genomic_DNA"/>
</dbReference>
<evidence type="ECO:0000256" key="1">
    <source>
        <dbReference type="ARBA" id="ARBA00022670"/>
    </source>
</evidence>
<dbReference type="Gene3D" id="3.40.390.10">
    <property type="entry name" value="Collagenase (Catalytic Domain)"/>
    <property type="match status" value="1"/>
</dbReference>
<evidence type="ECO:0000256" key="2">
    <source>
        <dbReference type="ARBA" id="ARBA00022723"/>
    </source>
</evidence>
<dbReference type="GO" id="GO:0008237">
    <property type="term" value="F:metallopeptidase activity"/>
    <property type="evidence" value="ECO:0007669"/>
    <property type="project" value="UniProtKB-KW"/>
</dbReference>
<evidence type="ECO:0000256" key="5">
    <source>
        <dbReference type="SAM" id="SignalP"/>
    </source>
</evidence>
<dbReference type="Proteomes" id="UP001596098">
    <property type="component" value="Unassembled WGS sequence"/>
</dbReference>
<accession>A0ABW1R0T0</accession>
<evidence type="ECO:0000256" key="4">
    <source>
        <dbReference type="ARBA" id="ARBA00022833"/>
    </source>
</evidence>
<evidence type="ECO:0000313" key="7">
    <source>
        <dbReference type="EMBL" id="MFC6154215.1"/>
    </source>
</evidence>
<dbReference type="Pfam" id="PF00413">
    <property type="entry name" value="Peptidase_M10"/>
    <property type="match status" value="1"/>
</dbReference>
<keyword evidence="4" id="KW-0862">Zinc</keyword>
<dbReference type="PROSITE" id="PS51257">
    <property type="entry name" value="PROKAR_LIPOPROTEIN"/>
    <property type="match status" value="1"/>
</dbReference>